<organism evidence="9">
    <name type="scientific">Menopon gallinae</name>
    <name type="common">poultry shaft louse</name>
    <dbReference type="NCBI Taxonomy" id="328185"/>
    <lineage>
        <taxon>Eukaryota</taxon>
        <taxon>Metazoa</taxon>
        <taxon>Ecdysozoa</taxon>
        <taxon>Arthropoda</taxon>
        <taxon>Hexapoda</taxon>
        <taxon>Insecta</taxon>
        <taxon>Pterygota</taxon>
        <taxon>Neoptera</taxon>
        <taxon>Paraneoptera</taxon>
        <taxon>Psocodea</taxon>
        <taxon>Troctomorpha</taxon>
        <taxon>Phthiraptera</taxon>
        <taxon>Amblycera</taxon>
        <taxon>Menoponidae</taxon>
        <taxon>Menopon</taxon>
    </lineage>
</organism>
<evidence type="ECO:0000256" key="3">
    <source>
        <dbReference type="ARBA" id="ARBA00023157"/>
    </source>
</evidence>
<dbReference type="EMBL" id="JARGDH010000023">
    <property type="protein sequence ID" value="KAL0265487.1"/>
    <property type="molecule type" value="Genomic_DNA"/>
</dbReference>
<dbReference type="Pfam" id="PF00085">
    <property type="entry name" value="Thioredoxin"/>
    <property type="match status" value="1"/>
</dbReference>
<dbReference type="PANTHER" id="PTHR45663:SF11">
    <property type="entry name" value="GEO12009P1"/>
    <property type="match status" value="1"/>
</dbReference>
<dbReference type="FunFam" id="3.40.30.10:FF:000001">
    <property type="entry name" value="Thioredoxin"/>
    <property type="match status" value="1"/>
</dbReference>
<dbReference type="CDD" id="cd02947">
    <property type="entry name" value="TRX_family"/>
    <property type="match status" value="1"/>
</dbReference>
<dbReference type="InterPro" id="IPR017937">
    <property type="entry name" value="Thioredoxin_CS"/>
</dbReference>
<dbReference type="GO" id="GO:0045454">
    <property type="term" value="P:cell redox homeostasis"/>
    <property type="evidence" value="ECO:0007669"/>
    <property type="project" value="TreeGrafter"/>
</dbReference>
<feature type="site" description="Contributes to redox potential value" evidence="6">
    <location>
        <position position="30"/>
    </location>
</feature>
<dbReference type="InterPro" id="IPR013766">
    <property type="entry name" value="Thioredoxin_domain"/>
</dbReference>
<evidence type="ECO:0000256" key="6">
    <source>
        <dbReference type="PIRSR" id="PIRSR000077-1"/>
    </source>
</evidence>
<dbReference type="PROSITE" id="PS00194">
    <property type="entry name" value="THIOREDOXIN_1"/>
    <property type="match status" value="1"/>
</dbReference>
<evidence type="ECO:0000256" key="4">
    <source>
        <dbReference type="ARBA" id="ARBA00023284"/>
    </source>
</evidence>
<dbReference type="NCBIfam" id="TIGR01068">
    <property type="entry name" value="thioredoxin"/>
    <property type="match status" value="1"/>
</dbReference>
<keyword evidence="4 7" id="KW-0676">Redox-active center</keyword>
<proteinExistence type="inferred from homology"/>
<protein>
    <recommendedName>
        <fullName evidence="5">Thioredoxin</fullName>
    </recommendedName>
</protein>
<keyword evidence="1" id="KW-0813">Transport</keyword>
<dbReference type="PROSITE" id="PS51352">
    <property type="entry name" value="THIOREDOXIN_2"/>
    <property type="match status" value="1"/>
</dbReference>
<dbReference type="GO" id="GO:0005829">
    <property type="term" value="C:cytosol"/>
    <property type="evidence" value="ECO:0007669"/>
    <property type="project" value="TreeGrafter"/>
</dbReference>
<dbReference type="SUPFAM" id="SSF52833">
    <property type="entry name" value="Thioredoxin-like"/>
    <property type="match status" value="1"/>
</dbReference>
<dbReference type="GO" id="GO:0015035">
    <property type="term" value="F:protein-disulfide reductase activity"/>
    <property type="evidence" value="ECO:0007669"/>
    <property type="project" value="InterPro"/>
</dbReference>
<evidence type="ECO:0000256" key="7">
    <source>
        <dbReference type="PIRSR" id="PIRSR000077-4"/>
    </source>
</evidence>
<keyword evidence="3 7" id="KW-1015">Disulfide bond</keyword>
<dbReference type="InterPro" id="IPR036249">
    <property type="entry name" value="Thioredoxin-like_sf"/>
</dbReference>
<feature type="active site" description="Nucleophile" evidence="6">
    <location>
        <position position="29"/>
    </location>
</feature>
<sequence length="104" mass="11821">MAIEIISEDFAQIIQSHELVLIDFWAPWCAPCRILAPIIDDLTQELSKRVWVGKVNIDQEFDIAKQLGITSIPTLVLFKNGKSVHRMAGVQTKEQILAVLQQFF</sequence>
<evidence type="ECO:0000256" key="5">
    <source>
        <dbReference type="PIRNR" id="PIRNR000077"/>
    </source>
</evidence>
<comment type="caution">
    <text evidence="9">The sequence shown here is derived from an EMBL/GenBank/DDBJ whole genome shotgun (WGS) entry which is preliminary data.</text>
</comment>
<name>A0AAW2H6S7_9NEOP</name>
<dbReference type="PRINTS" id="PR00421">
    <property type="entry name" value="THIOREDOXIN"/>
</dbReference>
<feature type="site" description="Contributes to redox potential value" evidence="6">
    <location>
        <position position="31"/>
    </location>
</feature>
<dbReference type="AlphaFoldDB" id="A0AAW2H6S7"/>
<feature type="site" description="Deprotonates C-terminal active site Cys" evidence="6">
    <location>
        <position position="23"/>
    </location>
</feature>
<dbReference type="Gene3D" id="3.40.30.10">
    <property type="entry name" value="Glutaredoxin"/>
    <property type="match status" value="1"/>
</dbReference>
<dbReference type="PANTHER" id="PTHR45663">
    <property type="entry name" value="GEO12009P1"/>
    <property type="match status" value="1"/>
</dbReference>
<evidence type="ECO:0000256" key="1">
    <source>
        <dbReference type="ARBA" id="ARBA00022448"/>
    </source>
</evidence>
<reference evidence="9" key="1">
    <citation type="journal article" date="2024" name="Gigascience">
        <title>Chromosome-level genome of the poultry shaft louse Menopon gallinae provides insight into the host-switching and adaptive evolution of parasitic lice.</title>
        <authorList>
            <person name="Xu Y."/>
            <person name="Ma L."/>
            <person name="Liu S."/>
            <person name="Liang Y."/>
            <person name="Liu Q."/>
            <person name="He Z."/>
            <person name="Tian L."/>
            <person name="Duan Y."/>
            <person name="Cai W."/>
            <person name="Li H."/>
            <person name="Song F."/>
        </authorList>
    </citation>
    <scope>NUCLEOTIDE SEQUENCE</scope>
    <source>
        <strain evidence="9">Cailab_2023a</strain>
    </source>
</reference>
<accession>A0AAW2H6S7</accession>
<dbReference type="InterPro" id="IPR005746">
    <property type="entry name" value="Thioredoxin"/>
</dbReference>
<feature type="domain" description="Thioredoxin" evidence="8">
    <location>
        <begin position="1"/>
        <end position="104"/>
    </location>
</feature>
<gene>
    <name evidence="9" type="ORF">PYX00_010990</name>
</gene>
<evidence type="ECO:0000256" key="2">
    <source>
        <dbReference type="ARBA" id="ARBA00022982"/>
    </source>
</evidence>
<keyword evidence="2" id="KW-0249">Electron transport</keyword>
<feature type="disulfide bond" description="Redox-active" evidence="7">
    <location>
        <begin position="29"/>
        <end position="32"/>
    </location>
</feature>
<dbReference type="PIRSF" id="PIRSF000077">
    <property type="entry name" value="Thioredoxin"/>
    <property type="match status" value="1"/>
</dbReference>
<comment type="similarity">
    <text evidence="5">Belongs to the thioredoxin family.</text>
</comment>
<feature type="active site" description="Nucleophile" evidence="6">
    <location>
        <position position="32"/>
    </location>
</feature>
<evidence type="ECO:0000259" key="8">
    <source>
        <dbReference type="PROSITE" id="PS51352"/>
    </source>
</evidence>
<evidence type="ECO:0000313" key="9">
    <source>
        <dbReference type="EMBL" id="KAL0265487.1"/>
    </source>
</evidence>